<dbReference type="RefSeq" id="WP_179169585.1">
    <property type="nucleotide sequence ID" value="NZ_CP058529.1"/>
</dbReference>
<dbReference type="Proteomes" id="UP000509750">
    <property type="component" value="Chromosome"/>
</dbReference>
<sequence>MPEDGDPEPTLTETERDALHEAQLGVEHVFRAYGDLLGCHHRTGHAMEKFARAESLLREAGHEEFADDLRDRLLPAGAVEDAWTFELVEAFRGGFVDEVEAFESALRKELAEGRNHVTEREQQRRWRERAESDDWRED</sequence>
<keyword evidence="3" id="KW-1185">Reference proteome</keyword>
<accession>A0A7D5GFS9</accession>
<evidence type="ECO:0000313" key="3">
    <source>
        <dbReference type="Proteomes" id="UP000509750"/>
    </source>
</evidence>
<protein>
    <submittedName>
        <fullName evidence="2">Uncharacterized protein</fullName>
    </submittedName>
</protein>
<dbReference type="AlphaFoldDB" id="A0A7D5GFS9"/>
<proteinExistence type="predicted"/>
<dbReference type="GeneID" id="56029326"/>
<reference evidence="2 3" key="1">
    <citation type="submission" date="2020-07" db="EMBL/GenBank/DDBJ databases">
        <title>Gai3-2, isolated from salt lake.</title>
        <authorList>
            <person name="Cui H."/>
            <person name="Shi X."/>
        </authorList>
    </citation>
    <scope>NUCLEOTIDE SEQUENCE [LARGE SCALE GENOMIC DNA]</scope>
    <source>
        <strain evidence="2 3">Gai3-2</strain>
    </source>
</reference>
<organism evidence="2 3">
    <name type="scientific">Halorarum halophilum</name>
    <dbReference type="NCBI Taxonomy" id="2743090"/>
    <lineage>
        <taxon>Archaea</taxon>
        <taxon>Methanobacteriati</taxon>
        <taxon>Methanobacteriota</taxon>
        <taxon>Stenosarchaea group</taxon>
        <taxon>Halobacteria</taxon>
        <taxon>Halobacteriales</taxon>
        <taxon>Haloferacaceae</taxon>
        <taxon>Halorarum</taxon>
    </lineage>
</organism>
<dbReference type="EMBL" id="CP058529">
    <property type="protein sequence ID" value="QLG28010.1"/>
    <property type="molecule type" value="Genomic_DNA"/>
</dbReference>
<dbReference type="OrthoDB" id="186005at2157"/>
<evidence type="ECO:0000313" key="2">
    <source>
        <dbReference type="EMBL" id="QLG28010.1"/>
    </source>
</evidence>
<feature type="region of interest" description="Disordered" evidence="1">
    <location>
        <begin position="112"/>
        <end position="138"/>
    </location>
</feature>
<evidence type="ECO:0000256" key="1">
    <source>
        <dbReference type="SAM" id="MobiDB-lite"/>
    </source>
</evidence>
<gene>
    <name evidence="2" type="ORF">HUG10_10795</name>
</gene>
<dbReference type="KEGG" id="halg:HUG10_10795"/>
<name>A0A7D5GFS9_9EURY</name>